<reference evidence="2" key="1">
    <citation type="submission" date="2019-08" db="EMBL/GenBank/DDBJ databases">
        <authorList>
            <person name="Kucharzyk K."/>
            <person name="Murdoch R.W."/>
            <person name="Higgins S."/>
            <person name="Loffler F."/>
        </authorList>
    </citation>
    <scope>NUCLEOTIDE SEQUENCE</scope>
</reference>
<dbReference type="PANTHER" id="PTHR38339:SF1">
    <property type="entry name" value="TRANSGLUTAMINASE-LIKE DOMAIN-CONTAINING PROTEIN"/>
    <property type="match status" value="1"/>
</dbReference>
<dbReference type="InterPro" id="IPR038765">
    <property type="entry name" value="Papain-like_cys_pep_sf"/>
</dbReference>
<dbReference type="SUPFAM" id="SSF54001">
    <property type="entry name" value="Cysteine proteinases"/>
    <property type="match status" value="1"/>
</dbReference>
<accession>A0A645D5R7</accession>
<proteinExistence type="predicted"/>
<evidence type="ECO:0000259" key="1">
    <source>
        <dbReference type="SMART" id="SM00460"/>
    </source>
</evidence>
<gene>
    <name evidence="2" type="ORF">SDC9_131926</name>
</gene>
<dbReference type="Pfam" id="PF01841">
    <property type="entry name" value="Transglut_core"/>
    <property type="match status" value="1"/>
</dbReference>
<dbReference type="InterPro" id="IPR002931">
    <property type="entry name" value="Transglutaminase-like"/>
</dbReference>
<dbReference type="EMBL" id="VSSQ01033307">
    <property type="protein sequence ID" value="MPM84850.1"/>
    <property type="molecule type" value="Genomic_DNA"/>
</dbReference>
<dbReference type="PANTHER" id="PTHR38339">
    <property type="entry name" value="TRANSGLUTAMINASE DOMAIN PROTEIN"/>
    <property type="match status" value="1"/>
</dbReference>
<organism evidence="2">
    <name type="scientific">bioreactor metagenome</name>
    <dbReference type="NCBI Taxonomy" id="1076179"/>
    <lineage>
        <taxon>unclassified sequences</taxon>
        <taxon>metagenomes</taxon>
        <taxon>ecological metagenomes</taxon>
    </lineage>
</organism>
<dbReference type="Gene3D" id="3.10.620.30">
    <property type="match status" value="1"/>
</dbReference>
<evidence type="ECO:0000313" key="2">
    <source>
        <dbReference type="EMBL" id="MPM84850.1"/>
    </source>
</evidence>
<feature type="domain" description="Transglutaminase-like" evidence="1">
    <location>
        <begin position="275"/>
        <end position="336"/>
    </location>
</feature>
<protein>
    <recommendedName>
        <fullName evidence="1">Transglutaminase-like domain-containing protein</fullName>
    </recommendedName>
</protein>
<comment type="caution">
    <text evidence="2">The sequence shown here is derived from an EMBL/GenBank/DDBJ whole genome shotgun (WGS) entry which is preliminary data.</text>
</comment>
<dbReference type="AlphaFoldDB" id="A0A645D5R7"/>
<dbReference type="SMART" id="SM00460">
    <property type="entry name" value="TGc"/>
    <property type="match status" value="1"/>
</dbReference>
<sequence length="412" mass="47506">MERIRKDFDTDDTTVVSYLKKYHPQVTPEEIANWEKSNALEHMVIDGKKKYFYAAGRNLFRIDSSAAKYFTEPNGGQSDSLNRFLAWHIPQLVQKAKQSKKSLFDPIKVTIKYTLTVKPDQVPDGEIVRVWMPYPRRDKAAHTGIELLSASDSKYLISPVESLHSSIYMEGKAKAGEPLVFTYEFKYNSFARWYNFAPQEAKPYDTTSAIYKNYTSQQLPHIAFSENIKSAVKEAIGDETNPYLKARKIYEWIDSRFPWASAREYSTIANIPEYVLSNRHGDCGQVSLLFITMARYAGIPAKWESGWMLHPGNKNLHDWAEAYFEGIGWVPVDQSFGRVKGSIDDQDSYYFFTKGLDAYRLIVNDGISGDFYPAKIHPRSETADFQRGEVEWRGGNLYFGRWKYKMEVTFSL</sequence>
<name>A0A645D5R7_9ZZZZ</name>